<protein>
    <submittedName>
        <fullName evidence="1">Uncharacterized protein</fullName>
    </submittedName>
</protein>
<comment type="caution">
    <text evidence="1">The sequence shown here is derived from an EMBL/GenBank/DDBJ whole genome shotgun (WGS) entry which is preliminary data.</text>
</comment>
<organism evidence="1 2">
    <name type="scientific">Trametes sanguinea</name>
    <dbReference type="NCBI Taxonomy" id="158606"/>
    <lineage>
        <taxon>Eukaryota</taxon>
        <taxon>Fungi</taxon>
        <taxon>Dikarya</taxon>
        <taxon>Basidiomycota</taxon>
        <taxon>Agaricomycotina</taxon>
        <taxon>Agaricomycetes</taxon>
        <taxon>Polyporales</taxon>
        <taxon>Polyporaceae</taxon>
        <taxon>Trametes</taxon>
    </lineage>
</organism>
<evidence type="ECO:0000313" key="2">
    <source>
        <dbReference type="Proteomes" id="UP001144978"/>
    </source>
</evidence>
<gene>
    <name evidence="1" type="ORF">NUW54_g588</name>
</gene>
<accession>A0ACC1QBI0</accession>
<proteinExistence type="predicted"/>
<reference evidence="1" key="1">
    <citation type="submission" date="2022-08" db="EMBL/GenBank/DDBJ databases">
        <title>Genome Sequence of Pycnoporus sanguineus.</title>
        <authorList>
            <person name="Buettner E."/>
        </authorList>
    </citation>
    <scope>NUCLEOTIDE SEQUENCE</scope>
    <source>
        <strain evidence="1">CG-C14</strain>
    </source>
</reference>
<dbReference type="EMBL" id="JANSHE010000078">
    <property type="protein sequence ID" value="KAJ3017424.1"/>
    <property type="molecule type" value="Genomic_DNA"/>
</dbReference>
<evidence type="ECO:0000313" key="1">
    <source>
        <dbReference type="EMBL" id="KAJ3017424.1"/>
    </source>
</evidence>
<dbReference type="Proteomes" id="UP001144978">
    <property type="component" value="Unassembled WGS sequence"/>
</dbReference>
<keyword evidence="2" id="KW-1185">Reference proteome</keyword>
<name>A0ACC1QBI0_9APHY</name>
<sequence length="102" mass="10931">MCPLSPNLGHLTPATIIVASLHTSPASPRYTAPRTLYPPRLLTPFRLRHPTRVPEATTTAGNLPITEDAEMDDGSAATSTSSLPVDDHRSDNSDVLSTPSER</sequence>